<dbReference type="OrthoDB" id="8543662at2"/>
<dbReference type="EC" id="2.7.8.8" evidence="9"/>
<sequence length="457" mass="51694">MIFFPARSALSRLPRIPLAADSVSMLASAAQFRSTLLEQIALAKHRIYLCSLYLQQDEAGAEILQALYAAKAAQPRLDIRILVDWHRAQRGLIGAAKQGGNALWYQEQSRLHAASVPIYGVPVQTRELFGVLHLKGFVIDDTVLYSGASLNNVYLHKQEKYRHDRYLLIKNAALANSMVQFIAQHILASSAVHRLDTPDIPSTRGMRREIRSFRAALKAARYLLPQENRALPMSPQNDSETAGLSVTPLVGVGKNNPLNRCICQLLAASTQQITICTPYFNFPLAVTREINRALKRGVKIDIIVGDKTANDFYIPPEQGFKLIAALPYLYESKLRQFAKLHQEQLTSAQLQLHLWRDGENTFHLKGVWVDQDYLLLTGNNLNPRAFRLDLENALLIHDPEQQLALKKQQELASIYLHTKNVSHYSALEKLQDYPPEVKKLLSRLSRTRLDHLAYRVL</sequence>
<evidence type="ECO:0000256" key="1">
    <source>
        <dbReference type="ARBA" id="ARBA00010682"/>
    </source>
</evidence>
<dbReference type="PIRSF" id="PIRSF000850">
    <property type="entry name" value="Phospholipase_D_PSS"/>
    <property type="match status" value="1"/>
</dbReference>
<evidence type="ECO:0000256" key="6">
    <source>
        <dbReference type="ARBA" id="ARBA00023209"/>
    </source>
</evidence>
<dbReference type="AlphaFoldDB" id="A0A3Q9BTI0"/>
<reference evidence="9 10" key="1">
    <citation type="journal article" date="2011" name="Int. J. Syst. Evol. Microbiol.">
        <title>Description of Undibacterium oligocarboniphilum sp. nov., isolated from purified water, and Undibacterium pigrum strain CCUG 49012 as the type strain of Undibacterium parvum sp. nov., and emended descriptions of the genus Undibacterium and the species Undibacterium pigrum.</title>
        <authorList>
            <person name="Eder W."/>
            <person name="Wanner G."/>
            <person name="Ludwig W."/>
            <person name="Busse H.J."/>
            <person name="Ziemke-Kageler F."/>
            <person name="Lang E."/>
        </authorList>
    </citation>
    <scope>NUCLEOTIDE SEQUENCE [LARGE SCALE GENOMIC DNA]</scope>
    <source>
        <strain evidence="9 10">DSM 23061</strain>
    </source>
</reference>
<keyword evidence="7" id="KW-1208">Phospholipid metabolism</keyword>
<dbReference type="GO" id="GO:0003882">
    <property type="term" value="F:CDP-diacylglycerol-serine O-phosphatidyltransferase activity"/>
    <property type="evidence" value="ECO:0007669"/>
    <property type="project" value="UniProtKB-EC"/>
</dbReference>
<name>A0A3Q9BTI0_9BURK</name>
<evidence type="ECO:0000313" key="10">
    <source>
        <dbReference type="Proteomes" id="UP000275663"/>
    </source>
</evidence>
<protein>
    <submittedName>
        <fullName evidence="9">CDP-diacylglycerol--serine O-phosphatidyltransferase</fullName>
        <ecNumber evidence="9">2.7.8.8</ecNumber>
    </submittedName>
</protein>
<keyword evidence="10" id="KW-1185">Reference proteome</keyword>
<dbReference type="KEGG" id="upv:EJN92_20280"/>
<dbReference type="GO" id="GO:0005829">
    <property type="term" value="C:cytosol"/>
    <property type="evidence" value="ECO:0007669"/>
    <property type="project" value="TreeGrafter"/>
</dbReference>
<evidence type="ECO:0000256" key="4">
    <source>
        <dbReference type="ARBA" id="ARBA00022737"/>
    </source>
</evidence>
<evidence type="ECO:0000313" key="9">
    <source>
        <dbReference type="EMBL" id="AZP14131.1"/>
    </source>
</evidence>
<dbReference type="Gene3D" id="3.30.870.10">
    <property type="entry name" value="Endonuclease Chain A"/>
    <property type="match status" value="2"/>
</dbReference>
<keyword evidence="5" id="KW-0443">Lipid metabolism</keyword>
<evidence type="ECO:0000256" key="3">
    <source>
        <dbReference type="ARBA" id="ARBA00022679"/>
    </source>
</evidence>
<keyword evidence="4" id="KW-0677">Repeat</keyword>
<organism evidence="9 10">
    <name type="scientific">Undibacterium parvum</name>
    <dbReference type="NCBI Taxonomy" id="401471"/>
    <lineage>
        <taxon>Bacteria</taxon>
        <taxon>Pseudomonadati</taxon>
        <taxon>Pseudomonadota</taxon>
        <taxon>Betaproteobacteria</taxon>
        <taxon>Burkholderiales</taxon>
        <taxon>Oxalobacteraceae</taxon>
        <taxon>Undibacterium</taxon>
    </lineage>
</organism>
<feature type="domain" description="PLD phosphodiesterase" evidence="8">
    <location>
        <begin position="128"/>
        <end position="154"/>
    </location>
</feature>
<dbReference type="PANTHER" id="PTHR12586:SF1">
    <property type="entry name" value="CDP-DIACYLGLYCEROL--GLYCEROL-3-PHOSPHATE 3-PHOSPHATIDYLTRANSFERASE, MITOCHONDRIAL"/>
    <property type="match status" value="1"/>
</dbReference>
<dbReference type="NCBIfam" id="NF006946">
    <property type="entry name" value="PRK09428.1"/>
    <property type="match status" value="1"/>
</dbReference>
<evidence type="ECO:0000256" key="7">
    <source>
        <dbReference type="ARBA" id="ARBA00023264"/>
    </source>
</evidence>
<dbReference type="PANTHER" id="PTHR12586">
    <property type="entry name" value="CDP-DIACYLGLYCEROL--SERINE O-PHOSPHATIDYLTRANSFERASE"/>
    <property type="match status" value="1"/>
</dbReference>
<dbReference type="CDD" id="cd09136">
    <property type="entry name" value="PLDc_PSS_G_neg_2"/>
    <property type="match status" value="1"/>
</dbReference>
<proteinExistence type="inferred from homology"/>
<dbReference type="CDD" id="cd09134">
    <property type="entry name" value="PLDc_PSS_G_neg_1"/>
    <property type="match status" value="1"/>
</dbReference>
<dbReference type="InterPro" id="IPR001736">
    <property type="entry name" value="PLipase_D/transphosphatidylase"/>
</dbReference>
<comment type="similarity">
    <text evidence="1">Belongs to the CDP-alcohol phosphatidyltransferase class-II family.</text>
</comment>
<keyword evidence="6" id="KW-0594">Phospholipid biosynthesis</keyword>
<dbReference type="Pfam" id="PF13091">
    <property type="entry name" value="PLDc_2"/>
    <property type="match status" value="2"/>
</dbReference>
<dbReference type="EMBL" id="CP034464">
    <property type="protein sequence ID" value="AZP14131.1"/>
    <property type="molecule type" value="Genomic_DNA"/>
</dbReference>
<dbReference type="SUPFAM" id="SSF56024">
    <property type="entry name" value="Phospholipase D/nuclease"/>
    <property type="match status" value="2"/>
</dbReference>
<dbReference type="Proteomes" id="UP000275663">
    <property type="component" value="Chromosome"/>
</dbReference>
<dbReference type="PROSITE" id="PS50035">
    <property type="entry name" value="PLD"/>
    <property type="match status" value="1"/>
</dbReference>
<accession>A0A3Q9BTI0</accession>
<evidence type="ECO:0000256" key="2">
    <source>
        <dbReference type="ARBA" id="ARBA00022516"/>
    </source>
</evidence>
<dbReference type="GO" id="GO:0008444">
    <property type="term" value="F:CDP-diacylglycerol-glycerol-3-phosphate 3-phosphatidyltransferase activity"/>
    <property type="evidence" value="ECO:0007669"/>
    <property type="project" value="InterPro"/>
</dbReference>
<gene>
    <name evidence="9" type="ORF">EJN92_20280</name>
</gene>
<keyword evidence="2" id="KW-0444">Lipid biosynthesis</keyword>
<dbReference type="InterPro" id="IPR025202">
    <property type="entry name" value="PLD-like_dom"/>
</dbReference>
<dbReference type="InterPro" id="IPR016270">
    <property type="entry name" value="PGS1"/>
</dbReference>
<keyword evidence="3 9" id="KW-0808">Transferase</keyword>
<evidence type="ECO:0000256" key="5">
    <source>
        <dbReference type="ARBA" id="ARBA00023098"/>
    </source>
</evidence>
<dbReference type="SMART" id="SM00155">
    <property type="entry name" value="PLDc"/>
    <property type="match status" value="2"/>
</dbReference>
<evidence type="ECO:0000259" key="8">
    <source>
        <dbReference type="PROSITE" id="PS50035"/>
    </source>
</evidence>
<dbReference type="GO" id="GO:0032049">
    <property type="term" value="P:cardiolipin biosynthetic process"/>
    <property type="evidence" value="ECO:0007669"/>
    <property type="project" value="InterPro"/>
</dbReference>
<dbReference type="RefSeq" id="WP_126129492.1">
    <property type="nucleotide sequence ID" value="NZ_CP034464.1"/>
</dbReference>